<evidence type="ECO:0000313" key="1">
    <source>
        <dbReference type="EMBL" id="CAH1395662.1"/>
    </source>
</evidence>
<reference evidence="1" key="1">
    <citation type="submission" date="2022-01" db="EMBL/GenBank/DDBJ databases">
        <authorList>
            <person name="King R."/>
        </authorList>
    </citation>
    <scope>NUCLEOTIDE SEQUENCE</scope>
</reference>
<proteinExistence type="predicted"/>
<gene>
    <name evidence="1" type="ORF">NEZAVI_LOCUS5898</name>
</gene>
<organism evidence="1 2">
    <name type="scientific">Nezara viridula</name>
    <name type="common">Southern green stink bug</name>
    <name type="synonym">Cimex viridulus</name>
    <dbReference type="NCBI Taxonomy" id="85310"/>
    <lineage>
        <taxon>Eukaryota</taxon>
        <taxon>Metazoa</taxon>
        <taxon>Ecdysozoa</taxon>
        <taxon>Arthropoda</taxon>
        <taxon>Hexapoda</taxon>
        <taxon>Insecta</taxon>
        <taxon>Pterygota</taxon>
        <taxon>Neoptera</taxon>
        <taxon>Paraneoptera</taxon>
        <taxon>Hemiptera</taxon>
        <taxon>Heteroptera</taxon>
        <taxon>Panheteroptera</taxon>
        <taxon>Pentatomomorpha</taxon>
        <taxon>Pentatomoidea</taxon>
        <taxon>Pentatomidae</taxon>
        <taxon>Pentatominae</taxon>
        <taxon>Nezara</taxon>
    </lineage>
</organism>
<name>A0A9P0H582_NEZVI</name>
<keyword evidence="2" id="KW-1185">Reference proteome</keyword>
<dbReference type="EMBL" id="OV725079">
    <property type="protein sequence ID" value="CAH1395662.1"/>
    <property type="molecule type" value="Genomic_DNA"/>
</dbReference>
<sequence length="83" mass="9145">MKGTDPSLSHDRMVSPPILSWDRGTVGACPGPVTIHGLWDLSCSGTIYCGAEAREVGFVFSKDAIRWYPYLLVVECRDRKESG</sequence>
<evidence type="ECO:0000313" key="2">
    <source>
        <dbReference type="Proteomes" id="UP001152798"/>
    </source>
</evidence>
<protein>
    <submittedName>
        <fullName evidence="1">Uncharacterized protein</fullName>
    </submittedName>
</protein>
<dbReference type="Proteomes" id="UP001152798">
    <property type="component" value="Chromosome 3"/>
</dbReference>
<accession>A0A9P0H582</accession>
<dbReference type="AlphaFoldDB" id="A0A9P0H582"/>